<keyword evidence="4" id="KW-0653">Protein transport</keyword>
<evidence type="ECO:0000313" key="6">
    <source>
        <dbReference type="EMBL" id="TXG65438.1"/>
    </source>
</evidence>
<keyword evidence="7" id="KW-1185">Reference proteome</keyword>
<dbReference type="OrthoDB" id="10460794at2759"/>
<dbReference type="InterPro" id="IPR000225">
    <property type="entry name" value="Armadillo"/>
</dbReference>
<protein>
    <submittedName>
        <fullName evidence="6">Uncharacterized protein</fullName>
    </submittedName>
</protein>
<dbReference type="SUPFAM" id="SSF48371">
    <property type="entry name" value="ARM repeat"/>
    <property type="match status" value="1"/>
</dbReference>
<proteinExistence type="inferred from homology"/>
<reference evidence="7" key="1">
    <citation type="journal article" date="2019" name="Gigascience">
        <title>De novo genome assembly of the endangered Acer yangbiense, a plant species with extremely small populations endemic to Yunnan Province, China.</title>
        <authorList>
            <person name="Yang J."/>
            <person name="Wariss H.M."/>
            <person name="Tao L."/>
            <person name="Zhang R."/>
            <person name="Yun Q."/>
            <person name="Hollingsworth P."/>
            <person name="Dao Z."/>
            <person name="Luo G."/>
            <person name="Guo H."/>
            <person name="Ma Y."/>
            <person name="Sun W."/>
        </authorList>
    </citation>
    <scope>NUCLEOTIDE SEQUENCE [LARGE SCALE GENOMIC DNA]</scope>
    <source>
        <strain evidence="7">cv. Malutang</strain>
    </source>
</reference>
<evidence type="ECO:0000313" key="7">
    <source>
        <dbReference type="Proteomes" id="UP000323000"/>
    </source>
</evidence>
<feature type="region of interest" description="Disordered" evidence="5">
    <location>
        <begin position="110"/>
        <end position="136"/>
    </location>
</feature>
<dbReference type="InterPro" id="IPR032413">
    <property type="entry name" value="Arm_3"/>
</dbReference>
<dbReference type="GO" id="GO:0015031">
    <property type="term" value="P:protein transport"/>
    <property type="evidence" value="ECO:0007669"/>
    <property type="project" value="UniProtKB-KW"/>
</dbReference>
<accession>A0A5C7I8L9</accession>
<dbReference type="PANTHER" id="PTHR23316">
    <property type="entry name" value="IMPORTIN ALPHA"/>
    <property type="match status" value="1"/>
</dbReference>
<keyword evidence="3" id="KW-0677">Repeat</keyword>
<dbReference type="Pfam" id="PF16186">
    <property type="entry name" value="Arm_3"/>
    <property type="match status" value="1"/>
</dbReference>
<dbReference type="Proteomes" id="UP000323000">
    <property type="component" value="Chromosome 3"/>
</dbReference>
<dbReference type="InterPro" id="IPR016024">
    <property type="entry name" value="ARM-type_fold"/>
</dbReference>
<dbReference type="Pfam" id="PF00514">
    <property type="entry name" value="Arm"/>
    <property type="match status" value="1"/>
</dbReference>
<organism evidence="6 7">
    <name type="scientific">Acer yangbiense</name>
    <dbReference type="NCBI Taxonomy" id="1000413"/>
    <lineage>
        <taxon>Eukaryota</taxon>
        <taxon>Viridiplantae</taxon>
        <taxon>Streptophyta</taxon>
        <taxon>Embryophyta</taxon>
        <taxon>Tracheophyta</taxon>
        <taxon>Spermatophyta</taxon>
        <taxon>Magnoliopsida</taxon>
        <taxon>eudicotyledons</taxon>
        <taxon>Gunneridae</taxon>
        <taxon>Pentapetalae</taxon>
        <taxon>rosids</taxon>
        <taxon>malvids</taxon>
        <taxon>Sapindales</taxon>
        <taxon>Sapindaceae</taxon>
        <taxon>Hippocastanoideae</taxon>
        <taxon>Acereae</taxon>
        <taxon>Acer</taxon>
    </lineage>
</organism>
<sequence>MAKAVINCDIIDPLVDITQIEDNLEISKEAVWAISNAISGGSHKQIRLLVTKDCIESLCDFLDYSDPRTVKSHENNEISAKAMKILKKYWDLEEGEEQNQQQGLTFDNIELNLPPGGSCKQIRPKDREGSHENNENSAKAVKILKKYWDLEEGEEQNQQQGLTFDNIELNLPPGGFNFG</sequence>
<evidence type="ECO:0000256" key="2">
    <source>
        <dbReference type="ARBA" id="ARBA00022448"/>
    </source>
</evidence>
<gene>
    <name evidence="6" type="ORF">EZV62_006713</name>
</gene>
<comment type="caution">
    <text evidence="6">The sequence shown here is derived from an EMBL/GenBank/DDBJ whole genome shotgun (WGS) entry which is preliminary data.</text>
</comment>
<comment type="similarity">
    <text evidence="1">Belongs to the importin alpha family.</text>
</comment>
<dbReference type="Gene3D" id="1.25.10.10">
    <property type="entry name" value="Leucine-rich Repeat Variant"/>
    <property type="match status" value="1"/>
</dbReference>
<dbReference type="InterPro" id="IPR011989">
    <property type="entry name" value="ARM-like"/>
</dbReference>
<evidence type="ECO:0000256" key="1">
    <source>
        <dbReference type="ARBA" id="ARBA00010394"/>
    </source>
</evidence>
<evidence type="ECO:0000256" key="5">
    <source>
        <dbReference type="SAM" id="MobiDB-lite"/>
    </source>
</evidence>
<name>A0A5C7I8L9_9ROSI</name>
<keyword evidence="2" id="KW-0813">Transport</keyword>
<dbReference type="AlphaFoldDB" id="A0A5C7I8L9"/>
<evidence type="ECO:0000256" key="4">
    <source>
        <dbReference type="ARBA" id="ARBA00022927"/>
    </source>
</evidence>
<dbReference type="EMBL" id="VAHF01000003">
    <property type="protein sequence ID" value="TXG65438.1"/>
    <property type="molecule type" value="Genomic_DNA"/>
</dbReference>
<feature type="compositionally biased region" description="Basic and acidic residues" evidence="5">
    <location>
        <begin position="123"/>
        <end position="134"/>
    </location>
</feature>
<evidence type="ECO:0000256" key="3">
    <source>
        <dbReference type="ARBA" id="ARBA00022737"/>
    </source>
</evidence>